<proteinExistence type="predicted"/>
<protein>
    <submittedName>
        <fullName evidence="1">Uncharacterized protein</fullName>
    </submittedName>
</protein>
<accession>A0A0F9THF4</accession>
<reference evidence="1" key="1">
    <citation type="journal article" date="2015" name="Nature">
        <title>Complex archaea that bridge the gap between prokaryotes and eukaryotes.</title>
        <authorList>
            <person name="Spang A."/>
            <person name="Saw J.H."/>
            <person name="Jorgensen S.L."/>
            <person name="Zaremba-Niedzwiedzka K."/>
            <person name="Martijn J."/>
            <person name="Lind A.E."/>
            <person name="van Eijk R."/>
            <person name="Schleper C."/>
            <person name="Guy L."/>
            <person name="Ettema T.J."/>
        </authorList>
    </citation>
    <scope>NUCLEOTIDE SEQUENCE</scope>
</reference>
<evidence type="ECO:0000313" key="1">
    <source>
        <dbReference type="EMBL" id="KKN74322.1"/>
    </source>
</evidence>
<comment type="caution">
    <text evidence="1">The sequence shown here is derived from an EMBL/GenBank/DDBJ whole genome shotgun (WGS) entry which is preliminary data.</text>
</comment>
<organism evidence="1">
    <name type="scientific">marine sediment metagenome</name>
    <dbReference type="NCBI Taxonomy" id="412755"/>
    <lineage>
        <taxon>unclassified sequences</taxon>
        <taxon>metagenomes</taxon>
        <taxon>ecological metagenomes</taxon>
    </lineage>
</organism>
<name>A0A0F9THF4_9ZZZZ</name>
<sequence length="170" mass="18901">MTIEVTIDLDKIYVGEDGQTAGDQVLAMAASQLLEQLGRDEALSNLRAKASNIRDEMIRERFAPLLETALDAAVQRTDAFGQTKGEPTTFREVVVEQIQKFLTEKRYDNRVGHTSQRTAVQEFIEESVDRVVKRELTAEITEAREQVAAAVRDQGAAVIQETIARLAAKP</sequence>
<dbReference type="EMBL" id="LAZR01000328">
    <property type="protein sequence ID" value="KKN74322.1"/>
    <property type="molecule type" value="Genomic_DNA"/>
</dbReference>
<gene>
    <name evidence="1" type="ORF">LCGC14_0391230</name>
</gene>
<dbReference type="AlphaFoldDB" id="A0A0F9THF4"/>